<evidence type="ECO:0000313" key="3">
    <source>
        <dbReference type="Proteomes" id="UP001595765"/>
    </source>
</evidence>
<sequence length="332" mass="36205">MAPPVLVVTSLEDVTADLVIAALNEREVLVVRVDPGDIGPGLTFGARIGAGVPTWAGRLRTTSREVELGEVAAVYYRRPTPYTARFAHLPSQQRDFAVAEARHGLGGVLHNLRDARYVNHPAAVSRADFKPAQLQCFAELGFTIPATLITNDAKQARKFAAEHNRVIYKPFRGLPVGEDGNAGAIWAQRVDPGSSDDSLTVMPHLFQAEVPKTADARVTVVGRKVFASRIEAPDGFLDWRRGDWNSLVHMPIGVPALIETALHSYLDSFGLAFGCFDFALTGDWHLPESWTALECNPNGQWGWLPEADAIAEAFADVLGGEEEVVRDHAHRS</sequence>
<dbReference type="PANTHER" id="PTHR21621:SF0">
    <property type="entry name" value="BETA-CITRYLGLUTAMATE SYNTHASE B-RELATED"/>
    <property type="match status" value="1"/>
</dbReference>
<accession>A0ABV8HLK9</accession>
<dbReference type="PANTHER" id="PTHR21621">
    <property type="entry name" value="RIBOSOMAL PROTEIN S6 MODIFICATION PROTEIN"/>
    <property type="match status" value="1"/>
</dbReference>
<feature type="domain" description="MvdD-like pre-ATP grasp" evidence="1">
    <location>
        <begin position="5"/>
        <end position="123"/>
    </location>
</feature>
<protein>
    <submittedName>
        <fullName evidence="2">ATP-grasp ribosomal peptide maturase</fullName>
    </submittedName>
</protein>
<dbReference type="RefSeq" id="WP_386429981.1">
    <property type="nucleotide sequence ID" value="NZ_JBHSBB010000010.1"/>
</dbReference>
<dbReference type="Pfam" id="PF21068">
    <property type="entry name" value="ATPgraspMvdD"/>
    <property type="match status" value="1"/>
</dbReference>
<dbReference type="EMBL" id="JBHSBB010000010">
    <property type="protein sequence ID" value="MFC4032895.1"/>
    <property type="molecule type" value="Genomic_DNA"/>
</dbReference>
<evidence type="ECO:0000259" key="1">
    <source>
        <dbReference type="Pfam" id="PF21068"/>
    </source>
</evidence>
<dbReference type="InterPro" id="IPR026449">
    <property type="entry name" value="GRASP_SAV_5884"/>
</dbReference>
<dbReference type="NCBIfam" id="TIGR04187">
    <property type="entry name" value="GRASP_SAV_5884"/>
    <property type="match status" value="1"/>
</dbReference>
<dbReference type="InterPro" id="IPR048936">
    <property type="entry name" value="MvdD-like_ATPgrasp"/>
</dbReference>
<organism evidence="2 3">
    <name type="scientific">Streptomyces polygonati</name>
    <dbReference type="NCBI Taxonomy" id="1617087"/>
    <lineage>
        <taxon>Bacteria</taxon>
        <taxon>Bacillati</taxon>
        <taxon>Actinomycetota</taxon>
        <taxon>Actinomycetes</taxon>
        <taxon>Kitasatosporales</taxon>
        <taxon>Streptomycetaceae</taxon>
        <taxon>Streptomyces</taxon>
    </lineage>
</organism>
<reference evidence="3" key="1">
    <citation type="journal article" date="2019" name="Int. J. Syst. Evol. Microbiol.">
        <title>The Global Catalogue of Microorganisms (GCM) 10K type strain sequencing project: providing services to taxonomists for standard genome sequencing and annotation.</title>
        <authorList>
            <consortium name="The Broad Institute Genomics Platform"/>
            <consortium name="The Broad Institute Genome Sequencing Center for Infectious Disease"/>
            <person name="Wu L."/>
            <person name="Ma J."/>
        </authorList>
    </citation>
    <scope>NUCLEOTIDE SEQUENCE [LARGE SCALE GENOMIC DNA]</scope>
    <source>
        <strain evidence="3">CGMCC 4.7237</strain>
    </source>
</reference>
<dbReference type="Proteomes" id="UP001595765">
    <property type="component" value="Unassembled WGS sequence"/>
</dbReference>
<proteinExistence type="predicted"/>
<name>A0ABV8HLK9_9ACTN</name>
<comment type="caution">
    <text evidence="2">The sequence shown here is derived from an EMBL/GenBank/DDBJ whole genome shotgun (WGS) entry which is preliminary data.</text>
</comment>
<dbReference type="SUPFAM" id="SSF56059">
    <property type="entry name" value="Glutathione synthetase ATP-binding domain-like"/>
    <property type="match status" value="1"/>
</dbReference>
<evidence type="ECO:0000313" key="2">
    <source>
        <dbReference type="EMBL" id="MFC4032895.1"/>
    </source>
</evidence>
<keyword evidence="3" id="KW-1185">Reference proteome</keyword>
<gene>
    <name evidence="2" type="primary">tgmB</name>
    <name evidence="2" type="ORF">ACFO3J_15555</name>
</gene>
<dbReference type="Gene3D" id="3.30.470.20">
    <property type="entry name" value="ATP-grasp fold, B domain"/>
    <property type="match status" value="1"/>
</dbReference>